<reference evidence="3 4" key="1">
    <citation type="submission" date="2007-01" db="EMBL/GenBank/DDBJ databases">
        <authorList>
            <person name="Haygood M."/>
            <person name="Podell S."/>
            <person name="Anderson C."/>
            <person name="Hopkinson B."/>
            <person name="Roe K."/>
            <person name="Barbeau K."/>
            <person name="Gaasterland T."/>
            <person name="Ferriera S."/>
            <person name="Johnson J."/>
            <person name="Kravitz S."/>
            <person name="Beeson K."/>
            <person name="Sutton G."/>
            <person name="Rogers Y.-H."/>
            <person name="Friedman R."/>
            <person name="Frazier M."/>
            <person name="Venter J.C."/>
        </authorList>
    </citation>
    <scope>NUCLEOTIDE SEQUENCE [LARGE SCALE GENOMIC DNA]</scope>
    <source>
        <strain evidence="3 4">ATCC 23134</strain>
    </source>
</reference>
<evidence type="ECO:0000313" key="3">
    <source>
        <dbReference type="EMBL" id="EAY27014.1"/>
    </source>
</evidence>
<keyword evidence="4" id="KW-1185">Reference proteome</keyword>
<dbReference type="SUPFAM" id="SSF56059">
    <property type="entry name" value="Glutathione synthetase ATP-binding domain-like"/>
    <property type="match status" value="1"/>
</dbReference>
<dbReference type="eggNOG" id="COG0189">
    <property type="taxonomic scope" value="Bacteria"/>
</dbReference>
<name>A1ZRC4_MICM2</name>
<dbReference type="InterPro" id="IPR013651">
    <property type="entry name" value="ATP-grasp_RimK-type"/>
</dbReference>
<dbReference type="PANTHER" id="PTHR21621">
    <property type="entry name" value="RIBOSOMAL PROTEIN S6 MODIFICATION PROTEIN"/>
    <property type="match status" value="1"/>
</dbReference>
<dbReference type="PANTHER" id="PTHR21621:SF0">
    <property type="entry name" value="BETA-CITRYLGLUTAMATE SYNTHASE B-RELATED"/>
    <property type="match status" value="1"/>
</dbReference>
<dbReference type="GO" id="GO:0009432">
    <property type="term" value="P:SOS response"/>
    <property type="evidence" value="ECO:0007669"/>
    <property type="project" value="TreeGrafter"/>
</dbReference>
<comment type="caution">
    <text evidence="3">The sequence shown here is derived from an EMBL/GenBank/DDBJ whole genome shotgun (WGS) entry which is preliminary data.</text>
</comment>
<sequence>MKVLIITHQQDTQGIHYVICALQQQGATVLRFDSDLYPAHIQLVSTYVNHQERLKFIYQGHELELTNFDAVWYRRMQVGRTLPVAMTTVHRALAVAEAETALQQILGSWGKQRFVLDPVTHIRYAENKQLQLKIAQKVGLSVPATLVTNSVSEVRAFAQNYESVISKMQHSFSICENNGEEYQVYSHKWQPQDLRNMEGLEWSPMTFQEYIPKAYELRVVVVGEQVFCGKIPSQQSVSGRTDWRKDRQLLGKITPYHLPDSVRLCLLKLMDFFKLNYGAIDLIRTPEGQYVFLEVNPAGEFCWLDEVFDHQIANAIAGVLMHALRRRSSK</sequence>
<proteinExistence type="predicted"/>
<feature type="domain" description="MvdD-like pre-ATP grasp" evidence="2">
    <location>
        <begin position="2"/>
        <end position="123"/>
    </location>
</feature>
<organism evidence="3 4">
    <name type="scientific">Microscilla marina ATCC 23134</name>
    <dbReference type="NCBI Taxonomy" id="313606"/>
    <lineage>
        <taxon>Bacteria</taxon>
        <taxon>Pseudomonadati</taxon>
        <taxon>Bacteroidota</taxon>
        <taxon>Cytophagia</taxon>
        <taxon>Cytophagales</taxon>
        <taxon>Microscillaceae</taxon>
        <taxon>Microscilla</taxon>
    </lineage>
</organism>
<dbReference type="Pfam" id="PF21068">
    <property type="entry name" value="ATPgraspMvdD"/>
    <property type="match status" value="1"/>
</dbReference>
<gene>
    <name evidence="3" type="ORF">M23134_04702</name>
</gene>
<dbReference type="InterPro" id="IPR048936">
    <property type="entry name" value="MvdD-like_ATPgrasp"/>
</dbReference>
<feature type="domain" description="ATP-grasp fold RimK-type" evidence="1">
    <location>
        <begin position="125"/>
        <end position="304"/>
    </location>
</feature>
<dbReference type="EMBL" id="AAWS01000027">
    <property type="protein sequence ID" value="EAY27014.1"/>
    <property type="molecule type" value="Genomic_DNA"/>
</dbReference>
<dbReference type="Pfam" id="PF08443">
    <property type="entry name" value="RimK"/>
    <property type="match status" value="1"/>
</dbReference>
<dbReference type="AlphaFoldDB" id="A1ZRC4"/>
<accession>A1ZRC4</accession>
<dbReference type="OrthoDB" id="583309at2"/>
<evidence type="ECO:0000313" key="4">
    <source>
        <dbReference type="Proteomes" id="UP000004095"/>
    </source>
</evidence>
<dbReference type="GO" id="GO:0018169">
    <property type="term" value="F:ribosomal S6-glutamic acid ligase activity"/>
    <property type="evidence" value="ECO:0007669"/>
    <property type="project" value="TreeGrafter"/>
</dbReference>
<dbReference type="Proteomes" id="UP000004095">
    <property type="component" value="Unassembled WGS sequence"/>
</dbReference>
<protein>
    <submittedName>
        <fullName evidence="3">Uncharacterized protein</fullName>
    </submittedName>
</protein>
<dbReference type="Gene3D" id="3.30.470.20">
    <property type="entry name" value="ATP-grasp fold, B domain"/>
    <property type="match status" value="1"/>
</dbReference>
<dbReference type="RefSeq" id="WP_004156352.1">
    <property type="nucleotide sequence ID" value="NZ_AAWS01000027.1"/>
</dbReference>
<evidence type="ECO:0000259" key="2">
    <source>
        <dbReference type="Pfam" id="PF21068"/>
    </source>
</evidence>
<evidence type="ECO:0000259" key="1">
    <source>
        <dbReference type="Pfam" id="PF08443"/>
    </source>
</evidence>
<dbReference type="GO" id="GO:0005737">
    <property type="term" value="C:cytoplasm"/>
    <property type="evidence" value="ECO:0007669"/>
    <property type="project" value="TreeGrafter"/>
</dbReference>